<keyword evidence="13" id="KW-0449">Lipoprotein</keyword>
<feature type="domain" description="G-protein coupled receptors family 1 profile" evidence="17">
    <location>
        <begin position="63"/>
        <end position="337"/>
    </location>
</feature>
<evidence type="ECO:0000256" key="10">
    <source>
        <dbReference type="ARBA" id="ARBA00023170"/>
    </source>
</evidence>
<feature type="region of interest" description="Disordered" evidence="15">
    <location>
        <begin position="1"/>
        <end position="22"/>
    </location>
</feature>
<evidence type="ECO:0000259" key="17">
    <source>
        <dbReference type="PROSITE" id="PS50262"/>
    </source>
</evidence>
<dbReference type="InterPro" id="IPR000611">
    <property type="entry name" value="NPY_rcpt"/>
</dbReference>
<dbReference type="PANTHER" id="PTHR24235">
    <property type="entry name" value="NEUROPEPTIDE Y RECEPTOR"/>
    <property type="match status" value="1"/>
</dbReference>
<evidence type="ECO:0000256" key="3">
    <source>
        <dbReference type="ARBA" id="ARBA00022475"/>
    </source>
</evidence>
<dbReference type="GeneID" id="108923580"/>
<dbReference type="EMBL" id="JARO02014680">
    <property type="protein sequence ID" value="KPP58100.1"/>
    <property type="molecule type" value="Genomic_DNA"/>
</dbReference>
<dbReference type="InterPro" id="IPR000276">
    <property type="entry name" value="GPCR_Rhodpsn"/>
</dbReference>
<dbReference type="PRINTS" id="PR00237">
    <property type="entry name" value="GPCRRHODOPSN"/>
</dbReference>
<keyword evidence="7 16" id="KW-0472">Membrane</keyword>
<dbReference type="PROSITE" id="PS50262">
    <property type="entry name" value="G_PROTEIN_RECEP_F1_2"/>
    <property type="match status" value="1"/>
</dbReference>
<sequence>MSLEMTLNISDVSSSTRSLPPSRAVETNNNSFFGWNEECPPSVSGATFLVMAYSVVIAVGLVGNACLVLVIVRQREMHNVTNILIANLSCSDILVCVVCLPTTVAYTIMDRWVLGKVLCKFSPFVQCTSVTVSFFSMVLIALERHQLIVHPTGWTPVVRHSYLAVAITWLVACLLSLPFFCFHILTNDPYHNLPEQLGLFSDHLVCIEEWPSNQLRLAYTTSLLVLQYCLPLSVIFFCYLRIFQQLQRRKGIAVQRAWCQEAGPMEVGQKVRGAWRISGILAAIVASFAFCWLPLTVFNTLFDWYDQALPDCTIHDAVFSACHLAAMASTCINPIFYGFLNSNFKKELCVTMRRCWCPRASRHWGVHESYDSSPLSTVGTDVTKSTALCRGSPNTQAHEHAVYG</sequence>
<keyword evidence="12 14" id="KW-0807">Transducer</keyword>
<name>A0A0P7TAU3_SCLFO</name>
<dbReference type="GeneTree" id="ENSGT00940000164226"/>
<keyword evidence="11" id="KW-0325">Glycoprotein</keyword>
<dbReference type="AlphaFoldDB" id="A0A0P7TAU3"/>
<dbReference type="Ensembl" id="ENSSFOT00015007127.2">
    <property type="protein sequence ID" value="ENSSFOP00015007018.1"/>
    <property type="gene ID" value="ENSSFOG00015004598.2"/>
</dbReference>
<comment type="subcellular location">
    <subcellularLocation>
        <location evidence="1">Cell membrane</location>
        <topology evidence="1">Multi-pass membrane protein</topology>
    </subcellularLocation>
</comment>
<reference evidence="19 21" key="2">
    <citation type="submission" date="2019-04" db="EMBL/GenBank/DDBJ databases">
        <authorList>
            <consortium name="Wellcome Sanger Institute Data Sharing"/>
        </authorList>
    </citation>
    <scope>NUCLEOTIDE SEQUENCE [LARGE SCALE GENOMIC DNA]</scope>
</reference>
<evidence type="ECO:0000256" key="8">
    <source>
        <dbReference type="ARBA" id="ARBA00023139"/>
    </source>
</evidence>
<dbReference type="GO" id="GO:0043005">
    <property type="term" value="C:neuron projection"/>
    <property type="evidence" value="ECO:0007669"/>
    <property type="project" value="TreeGrafter"/>
</dbReference>
<proteinExistence type="inferred from homology"/>
<feature type="transmembrane region" description="Helical" evidence="16">
    <location>
        <begin position="217"/>
        <end position="240"/>
    </location>
</feature>
<dbReference type="Pfam" id="PF00001">
    <property type="entry name" value="7tm_1"/>
    <property type="match status" value="1"/>
</dbReference>
<dbReference type="PANTHER" id="PTHR24235:SF25">
    <property type="entry name" value="NEUROPEPTIDE Y RECEPTOR TYPE 4-RELATED"/>
    <property type="match status" value="1"/>
</dbReference>
<keyword evidence="10 14" id="KW-0675">Receptor</keyword>
<keyword evidence="4 14" id="KW-0812">Transmembrane</keyword>
<dbReference type="Gene3D" id="1.20.1070.10">
    <property type="entry name" value="Rhodopsin 7-helix transmembrane proteins"/>
    <property type="match status" value="1"/>
</dbReference>
<evidence type="ECO:0000313" key="18">
    <source>
        <dbReference type="EMBL" id="KPP58100.1"/>
    </source>
</evidence>
<evidence type="ECO:0000256" key="2">
    <source>
        <dbReference type="ARBA" id="ARBA00010663"/>
    </source>
</evidence>
<dbReference type="OrthoDB" id="9046662at2759"/>
<keyword evidence="9" id="KW-1015">Disulfide bond</keyword>
<keyword evidence="8" id="KW-0564">Palmitate</keyword>
<evidence type="ECO:0000256" key="4">
    <source>
        <dbReference type="ARBA" id="ARBA00022692"/>
    </source>
</evidence>
<feature type="transmembrane region" description="Helical" evidence="16">
    <location>
        <begin position="84"/>
        <end position="109"/>
    </location>
</feature>
<keyword evidence="5 16" id="KW-1133">Transmembrane helix</keyword>
<accession>A0A0P7TAU3</accession>
<dbReference type="STRING" id="113540.ENSSFOP00015007018"/>
<dbReference type="GO" id="GO:0004983">
    <property type="term" value="F:neuropeptide Y receptor activity"/>
    <property type="evidence" value="ECO:0007669"/>
    <property type="project" value="InterPro"/>
</dbReference>
<comment type="similarity">
    <text evidence="2 14">Belongs to the G-protein coupled receptor 1 family.</text>
</comment>
<dbReference type="GO" id="GO:0042923">
    <property type="term" value="F:neuropeptide binding"/>
    <property type="evidence" value="ECO:0007669"/>
    <property type="project" value="TreeGrafter"/>
</dbReference>
<dbReference type="GO" id="GO:0005886">
    <property type="term" value="C:plasma membrane"/>
    <property type="evidence" value="ECO:0007669"/>
    <property type="project" value="UniProtKB-SubCell"/>
</dbReference>
<evidence type="ECO:0000256" key="11">
    <source>
        <dbReference type="ARBA" id="ARBA00023180"/>
    </source>
</evidence>
<evidence type="ECO:0000256" key="12">
    <source>
        <dbReference type="ARBA" id="ARBA00023224"/>
    </source>
</evidence>
<reference evidence="18 20" key="1">
    <citation type="submission" date="2015-08" db="EMBL/GenBank/DDBJ databases">
        <title>The genome of the Asian arowana (Scleropages formosus).</title>
        <authorList>
            <person name="Tan M.H."/>
            <person name="Gan H.M."/>
            <person name="Croft L.J."/>
            <person name="Austin C.M."/>
        </authorList>
    </citation>
    <scope>NUCLEOTIDE SEQUENCE [LARGE SCALE GENOMIC DNA]</scope>
    <source>
        <strain evidence="18">Aro1</strain>
    </source>
</reference>
<feature type="transmembrane region" description="Helical" evidence="16">
    <location>
        <begin position="274"/>
        <end position="297"/>
    </location>
</feature>
<gene>
    <name evidence="19" type="primary">npy8ar</name>
    <name evidence="18" type="ORF">Z043_124102</name>
</gene>
<organism evidence="18 20">
    <name type="scientific">Scleropages formosus</name>
    <name type="common">Asian bonytongue</name>
    <name type="synonym">Osteoglossum formosum</name>
    <dbReference type="NCBI Taxonomy" id="113540"/>
    <lineage>
        <taxon>Eukaryota</taxon>
        <taxon>Metazoa</taxon>
        <taxon>Chordata</taxon>
        <taxon>Craniata</taxon>
        <taxon>Vertebrata</taxon>
        <taxon>Euteleostomi</taxon>
        <taxon>Actinopterygii</taxon>
        <taxon>Neopterygii</taxon>
        <taxon>Teleostei</taxon>
        <taxon>Osteoglossocephala</taxon>
        <taxon>Osteoglossomorpha</taxon>
        <taxon>Osteoglossiformes</taxon>
        <taxon>Osteoglossidae</taxon>
        <taxon>Scleropages</taxon>
    </lineage>
</organism>
<evidence type="ECO:0000256" key="9">
    <source>
        <dbReference type="ARBA" id="ARBA00023157"/>
    </source>
</evidence>
<keyword evidence="21" id="KW-1185">Reference proteome</keyword>
<reference evidence="19" key="3">
    <citation type="submission" date="2025-05" db="UniProtKB">
        <authorList>
            <consortium name="Ensembl"/>
        </authorList>
    </citation>
    <scope>IDENTIFICATION</scope>
</reference>
<evidence type="ECO:0000256" key="6">
    <source>
        <dbReference type="ARBA" id="ARBA00023040"/>
    </source>
</evidence>
<dbReference type="Proteomes" id="UP000034805">
    <property type="component" value="Unassembled WGS sequence"/>
</dbReference>
<evidence type="ECO:0000313" key="21">
    <source>
        <dbReference type="Proteomes" id="UP000694397"/>
    </source>
</evidence>
<evidence type="ECO:0000256" key="16">
    <source>
        <dbReference type="SAM" id="Phobius"/>
    </source>
</evidence>
<evidence type="ECO:0000256" key="1">
    <source>
        <dbReference type="ARBA" id="ARBA00004651"/>
    </source>
</evidence>
<dbReference type="RefSeq" id="XP_029108661.1">
    <property type="nucleotide sequence ID" value="XM_029252828.1"/>
</dbReference>
<feature type="transmembrane region" description="Helical" evidence="16">
    <location>
        <begin position="162"/>
        <end position="185"/>
    </location>
</feature>
<evidence type="ECO:0000256" key="13">
    <source>
        <dbReference type="ARBA" id="ARBA00023288"/>
    </source>
</evidence>
<evidence type="ECO:0000256" key="5">
    <source>
        <dbReference type="ARBA" id="ARBA00022989"/>
    </source>
</evidence>
<keyword evidence="3" id="KW-1003">Cell membrane</keyword>
<evidence type="ECO:0000313" key="19">
    <source>
        <dbReference type="Ensembl" id="ENSSFOP00015007018.1"/>
    </source>
</evidence>
<evidence type="ECO:0000313" key="20">
    <source>
        <dbReference type="Proteomes" id="UP000034805"/>
    </source>
</evidence>
<dbReference type="PROSITE" id="PS00237">
    <property type="entry name" value="G_PROTEIN_RECEP_F1_1"/>
    <property type="match status" value="1"/>
</dbReference>
<feature type="transmembrane region" description="Helical" evidence="16">
    <location>
        <begin position="50"/>
        <end position="72"/>
    </location>
</feature>
<protein>
    <submittedName>
        <fullName evidence="19">Neuropeptide Y receptor Y8a</fullName>
    </submittedName>
    <submittedName>
        <fullName evidence="18">Neuropeptide Y receptor type 1-like</fullName>
    </submittedName>
</protein>
<evidence type="ECO:0000256" key="15">
    <source>
        <dbReference type="SAM" id="MobiDB-lite"/>
    </source>
</evidence>
<feature type="transmembrane region" description="Helical" evidence="16">
    <location>
        <begin position="121"/>
        <end position="142"/>
    </location>
</feature>
<dbReference type="PRINTS" id="PR01012">
    <property type="entry name" value="NRPEPTIDEYR"/>
</dbReference>
<keyword evidence="6 14" id="KW-0297">G-protein coupled receptor</keyword>
<feature type="transmembrane region" description="Helical" evidence="16">
    <location>
        <begin position="317"/>
        <end position="340"/>
    </location>
</feature>
<evidence type="ECO:0000256" key="14">
    <source>
        <dbReference type="RuleBase" id="RU000688"/>
    </source>
</evidence>
<evidence type="ECO:0000256" key="7">
    <source>
        <dbReference type="ARBA" id="ARBA00023136"/>
    </source>
</evidence>
<dbReference type="InterPro" id="IPR017452">
    <property type="entry name" value="GPCR_Rhodpsn_7TM"/>
</dbReference>
<dbReference type="Proteomes" id="UP000694397">
    <property type="component" value="Chromosome 6"/>
</dbReference>
<dbReference type="FunFam" id="1.20.1070.10:FF:000062">
    <property type="entry name" value="Neuropeptide Y receptor type 1"/>
    <property type="match status" value="1"/>
</dbReference>
<dbReference type="SUPFAM" id="SSF81321">
    <property type="entry name" value="Family A G protein-coupled receptor-like"/>
    <property type="match status" value="1"/>
</dbReference>